<dbReference type="EC" id="3.2.1.17" evidence="3"/>
<dbReference type="InterPro" id="IPR023347">
    <property type="entry name" value="Lysozyme_dom_sf"/>
</dbReference>
<keyword evidence="4" id="KW-0812">Transmembrane</keyword>
<sequence length="186" mass="20708">MGNAMSKTRLYVAGSTIAAALIGGFFINGPSEKQVQEIARKEGFTTKAVIPTKNDVPTIGHGTTVYPNGTKVKMSDDAITRAEGMYFLRHYLNKDAQKFNKTIVNIPIYQNEYDAFIDFSYQFGIGNWSKSSMLTNLKAGKYRAACDSLLKYKFSGGYDCSTLGNKRCAGVWTRQLERHQKCIGEQ</sequence>
<feature type="transmembrane region" description="Helical" evidence="4">
    <location>
        <begin position="9"/>
        <end position="27"/>
    </location>
</feature>
<dbReference type="GO" id="GO:0009253">
    <property type="term" value="P:peptidoglycan catabolic process"/>
    <property type="evidence" value="ECO:0007669"/>
    <property type="project" value="InterPro"/>
</dbReference>
<evidence type="ECO:0000313" key="6">
    <source>
        <dbReference type="Proteomes" id="UP000293863"/>
    </source>
</evidence>
<dbReference type="Pfam" id="PF00959">
    <property type="entry name" value="Phage_lysozyme"/>
    <property type="match status" value="1"/>
</dbReference>
<dbReference type="Gene3D" id="1.10.530.40">
    <property type="match status" value="1"/>
</dbReference>
<comment type="similarity">
    <text evidence="3">Belongs to the glycosyl hydrolase 24 family.</text>
</comment>
<evidence type="ECO:0000313" key="5">
    <source>
        <dbReference type="EMBL" id="RZG48055.1"/>
    </source>
</evidence>
<dbReference type="InterPro" id="IPR023346">
    <property type="entry name" value="Lysozyme-like_dom_sf"/>
</dbReference>
<dbReference type="SUPFAM" id="SSF53955">
    <property type="entry name" value="Lysozyme-like"/>
    <property type="match status" value="1"/>
</dbReference>
<name>A0A4Q7ALE5_9GAMM</name>
<dbReference type="PANTHER" id="PTHR38107:SF3">
    <property type="entry name" value="LYSOZYME RRRD-RELATED"/>
    <property type="match status" value="1"/>
</dbReference>
<evidence type="ECO:0000256" key="3">
    <source>
        <dbReference type="RuleBase" id="RU003788"/>
    </source>
</evidence>
<gene>
    <name evidence="5" type="ORF">EXU28_04615</name>
</gene>
<proteinExistence type="inferred from homology"/>
<dbReference type="AlphaFoldDB" id="A0A4Q7ALE5"/>
<dbReference type="Proteomes" id="UP000293863">
    <property type="component" value="Unassembled WGS sequence"/>
</dbReference>
<comment type="caution">
    <text evidence="5">The sequence shown here is derived from an EMBL/GenBank/DDBJ whole genome shotgun (WGS) entry which is preliminary data.</text>
</comment>
<evidence type="ECO:0000256" key="1">
    <source>
        <dbReference type="ARBA" id="ARBA00022529"/>
    </source>
</evidence>
<dbReference type="GO" id="GO:0031640">
    <property type="term" value="P:killing of cells of another organism"/>
    <property type="evidence" value="ECO:0007669"/>
    <property type="project" value="UniProtKB-KW"/>
</dbReference>
<dbReference type="EMBL" id="SGSQ01000005">
    <property type="protein sequence ID" value="RZG48055.1"/>
    <property type="molecule type" value="Genomic_DNA"/>
</dbReference>
<dbReference type="PANTHER" id="PTHR38107">
    <property type="match status" value="1"/>
</dbReference>
<keyword evidence="4" id="KW-0472">Membrane</keyword>
<dbReference type="InterPro" id="IPR002196">
    <property type="entry name" value="Glyco_hydro_24"/>
</dbReference>
<keyword evidence="3" id="KW-0378">Hydrolase</keyword>
<dbReference type="GO" id="GO:0016998">
    <property type="term" value="P:cell wall macromolecule catabolic process"/>
    <property type="evidence" value="ECO:0007669"/>
    <property type="project" value="InterPro"/>
</dbReference>
<dbReference type="GO" id="GO:0003796">
    <property type="term" value="F:lysozyme activity"/>
    <property type="evidence" value="ECO:0007669"/>
    <property type="project" value="UniProtKB-EC"/>
</dbReference>
<reference evidence="5 6" key="1">
    <citation type="submission" date="2019-02" db="EMBL/GenBank/DDBJ databases">
        <title>The Batch Genome Submission of Acinetobacter spp. strains.</title>
        <authorList>
            <person name="Qin J."/>
            <person name="Hu Y."/>
            <person name="Ye H."/>
            <person name="Wei L."/>
            <person name="Feng Y."/>
            <person name="Zong Z."/>
        </authorList>
    </citation>
    <scope>NUCLEOTIDE SEQUENCE [LARGE SCALE GENOMIC DNA]</scope>
    <source>
        <strain evidence="5 6">WCHAW060049</strain>
    </source>
</reference>
<keyword evidence="6" id="KW-1185">Reference proteome</keyword>
<dbReference type="InterPro" id="IPR051018">
    <property type="entry name" value="Bacteriophage_GH24"/>
</dbReference>
<comment type="catalytic activity">
    <reaction evidence="3">
        <text>Hydrolysis of (1-&gt;4)-beta-linkages between N-acetylmuramic acid and N-acetyl-D-glucosamine residues in a peptidoglycan and between N-acetyl-D-glucosamine residues in chitodextrins.</text>
        <dbReference type="EC" id="3.2.1.17"/>
    </reaction>
</comment>
<organism evidence="5 6">
    <name type="scientific">Acinetobacter wuhouensis</name>
    <dbReference type="NCBI Taxonomy" id="1879050"/>
    <lineage>
        <taxon>Bacteria</taxon>
        <taxon>Pseudomonadati</taxon>
        <taxon>Pseudomonadota</taxon>
        <taxon>Gammaproteobacteria</taxon>
        <taxon>Moraxellales</taxon>
        <taxon>Moraxellaceae</taxon>
        <taxon>Acinetobacter</taxon>
    </lineage>
</organism>
<keyword evidence="4" id="KW-1133">Transmembrane helix</keyword>
<keyword evidence="3" id="KW-0326">Glycosidase</keyword>
<evidence type="ECO:0000256" key="4">
    <source>
        <dbReference type="SAM" id="Phobius"/>
    </source>
</evidence>
<evidence type="ECO:0000256" key="2">
    <source>
        <dbReference type="ARBA" id="ARBA00022638"/>
    </source>
</evidence>
<dbReference type="GO" id="GO:0042742">
    <property type="term" value="P:defense response to bacterium"/>
    <property type="evidence" value="ECO:0007669"/>
    <property type="project" value="UniProtKB-KW"/>
</dbReference>
<protein>
    <recommendedName>
        <fullName evidence="3">Lysozyme</fullName>
        <ecNumber evidence="3">3.2.1.17</ecNumber>
    </recommendedName>
</protein>
<keyword evidence="1 3" id="KW-0929">Antimicrobial</keyword>
<keyword evidence="2 3" id="KW-0081">Bacteriolytic enzyme</keyword>
<accession>A0A4Q7ALE5</accession>